<gene>
    <name evidence="1" type="ORF">BT96DRAFT_784582</name>
</gene>
<dbReference type="EMBL" id="ML769389">
    <property type="protein sequence ID" value="KAE9409048.1"/>
    <property type="molecule type" value="Genomic_DNA"/>
</dbReference>
<organism evidence="1 2">
    <name type="scientific">Gymnopus androsaceus JB14</name>
    <dbReference type="NCBI Taxonomy" id="1447944"/>
    <lineage>
        <taxon>Eukaryota</taxon>
        <taxon>Fungi</taxon>
        <taxon>Dikarya</taxon>
        <taxon>Basidiomycota</taxon>
        <taxon>Agaricomycotina</taxon>
        <taxon>Agaricomycetes</taxon>
        <taxon>Agaricomycetidae</taxon>
        <taxon>Agaricales</taxon>
        <taxon>Marasmiineae</taxon>
        <taxon>Omphalotaceae</taxon>
        <taxon>Gymnopus</taxon>
    </lineage>
</organism>
<feature type="non-terminal residue" evidence="1">
    <location>
        <position position="197"/>
    </location>
</feature>
<reference evidence="1" key="1">
    <citation type="journal article" date="2019" name="Environ. Microbiol.">
        <title>Fungal ecological strategies reflected in gene transcription - a case study of two litter decomposers.</title>
        <authorList>
            <person name="Barbi F."/>
            <person name="Kohler A."/>
            <person name="Barry K."/>
            <person name="Baskaran P."/>
            <person name="Daum C."/>
            <person name="Fauchery L."/>
            <person name="Ihrmark K."/>
            <person name="Kuo A."/>
            <person name="LaButti K."/>
            <person name="Lipzen A."/>
            <person name="Morin E."/>
            <person name="Grigoriev I.V."/>
            <person name="Henrissat B."/>
            <person name="Lindahl B."/>
            <person name="Martin F."/>
        </authorList>
    </citation>
    <scope>NUCLEOTIDE SEQUENCE</scope>
    <source>
        <strain evidence="1">JB14</strain>
    </source>
</reference>
<name>A0A6A4III1_9AGAR</name>
<dbReference type="Proteomes" id="UP000799118">
    <property type="component" value="Unassembled WGS sequence"/>
</dbReference>
<proteinExistence type="predicted"/>
<dbReference type="OrthoDB" id="3048892at2759"/>
<sequence length="197" mass="22181">MSSFDVYTTSSASTLYSSQFFTNLSFQDASVLLLPTALPDGSLLCWSFLSTQLADVDDDWARYVALSKEIPSQADLLPVMSKLNEGYDAGNRFICFTLKSTRYSEYMLVFHFAKLRLFTSINNHCKAISFSRDLLCCIESSTAFPDDIVEHFCHACITGAIHGFLGSDYPMWKLGTLFDENYVDEEVINSLAELLYL</sequence>
<evidence type="ECO:0000313" key="1">
    <source>
        <dbReference type="EMBL" id="KAE9409048.1"/>
    </source>
</evidence>
<evidence type="ECO:0000313" key="2">
    <source>
        <dbReference type="Proteomes" id="UP000799118"/>
    </source>
</evidence>
<keyword evidence="2" id="KW-1185">Reference proteome</keyword>
<accession>A0A6A4III1</accession>
<dbReference type="AlphaFoldDB" id="A0A6A4III1"/>
<protein>
    <submittedName>
        <fullName evidence="1">Uncharacterized protein</fullName>
    </submittedName>
</protein>